<evidence type="ECO:0000259" key="1">
    <source>
        <dbReference type="Pfam" id="PF23366"/>
    </source>
</evidence>
<dbReference type="Pfam" id="PF23366">
    <property type="entry name" value="Beta-prop_HVO_0234"/>
    <property type="match status" value="1"/>
</dbReference>
<dbReference type="InterPro" id="IPR056505">
    <property type="entry name" value="Beta-prop_HVO_0234"/>
</dbReference>
<name>A0A2I8VNJ7_9EURY</name>
<dbReference type="EMBL" id="CP026309">
    <property type="protein sequence ID" value="AUV83507.1"/>
    <property type="molecule type" value="Genomic_DNA"/>
</dbReference>
<proteinExistence type="predicted"/>
<evidence type="ECO:0000313" key="2">
    <source>
        <dbReference type="EMBL" id="AUV83507.1"/>
    </source>
</evidence>
<keyword evidence="3" id="KW-1185">Reference proteome</keyword>
<reference evidence="2 3" key="1">
    <citation type="submission" date="2018-01" db="EMBL/GenBank/DDBJ databases">
        <title>Complete genome sequence of Salinigranum rubrum GX10T, an extremely halophilic archaeon isolated from a marine solar saltern.</title>
        <authorList>
            <person name="Han S."/>
        </authorList>
    </citation>
    <scope>NUCLEOTIDE SEQUENCE [LARGE SCALE GENOMIC DNA]</scope>
    <source>
        <strain evidence="2 3">GX10</strain>
    </source>
</reference>
<dbReference type="OrthoDB" id="213812at2157"/>
<sequence>MTDDDLSIEEKRVFSSKAGKTEVFVAAGVGCVVVDVSGDRVGGFRVDHHCTARDVAGRGGRIVVATDEDVLLAPGYEALGFGPAMAVGLTEDEVVAVGEDGSIGRLAFDAGNGWRTVGGVDGPRAVDGRLVAAEEGVFRVTDRDLRHAGLDDVRDVAAAGPFAATGSGLFYLGNGWMEIEDGEWDVVDAAPDGRAHAVGAAGIRRRTETDGGTWRAVDRADDLADDEAFVEFAYGEDVVCAVTDEGTFLVDAGDGLRTQTLGLRDVGGVAIP</sequence>
<dbReference type="RefSeq" id="WP_103427196.1">
    <property type="nucleotide sequence ID" value="NZ_CP026309.1"/>
</dbReference>
<dbReference type="GeneID" id="35594267"/>
<dbReference type="KEGG" id="srub:C2R22_19205"/>
<dbReference type="AlphaFoldDB" id="A0A2I8VNJ7"/>
<dbReference type="Proteomes" id="UP000236584">
    <property type="component" value="Chromosome"/>
</dbReference>
<gene>
    <name evidence="2" type="ORF">C2R22_19205</name>
</gene>
<accession>A0A2I8VNJ7</accession>
<evidence type="ECO:0000313" key="3">
    <source>
        <dbReference type="Proteomes" id="UP000236584"/>
    </source>
</evidence>
<feature type="domain" description="HVO-0234-like beta-propeller" evidence="1">
    <location>
        <begin position="7"/>
        <end position="271"/>
    </location>
</feature>
<protein>
    <recommendedName>
        <fullName evidence="1">HVO-0234-like beta-propeller domain-containing protein</fullName>
    </recommendedName>
</protein>
<organism evidence="2 3">
    <name type="scientific">Salinigranum rubrum</name>
    <dbReference type="NCBI Taxonomy" id="755307"/>
    <lineage>
        <taxon>Archaea</taxon>
        <taxon>Methanobacteriati</taxon>
        <taxon>Methanobacteriota</taxon>
        <taxon>Stenosarchaea group</taxon>
        <taxon>Halobacteria</taxon>
        <taxon>Halobacteriales</taxon>
        <taxon>Haloferacaceae</taxon>
        <taxon>Salinigranum</taxon>
    </lineage>
</organism>